<dbReference type="EMBL" id="KQ414721">
    <property type="protein sequence ID" value="KOC62762.1"/>
    <property type="molecule type" value="Genomic_DNA"/>
</dbReference>
<name>A0A0L7QVW9_9HYME</name>
<dbReference type="AlphaFoldDB" id="A0A0L7QVW9"/>
<keyword evidence="2" id="KW-1185">Reference proteome</keyword>
<protein>
    <submittedName>
        <fullName evidence="1">Uncharacterized protein</fullName>
    </submittedName>
</protein>
<evidence type="ECO:0000313" key="1">
    <source>
        <dbReference type="EMBL" id="KOC62762.1"/>
    </source>
</evidence>
<evidence type="ECO:0000313" key="2">
    <source>
        <dbReference type="Proteomes" id="UP000053825"/>
    </source>
</evidence>
<proteinExistence type="predicted"/>
<organism evidence="1 2">
    <name type="scientific">Habropoda laboriosa</name>
    <dbReference type="NCBI Taxonomy" id="597456"/>
    <lineage>
        <taxon>Eukaryota</taxon>
        <taxon>Metazoa</taxon>
        <taxon>Ecdysozoa</taxon>
        <taxon>Arthropoda</taxon>
        <taxon>Hexapoda</taxon>
        <taxon>Insecta</taxon>
        <taxon>Pterygota</taxon>
        <taxon>Neoptera</taxon>
        <taxon>Endopterygota</taxon>
        <taxon>Hymenoptera</taxon>
        <taxon>Apocrita</taxon>
        <taxon>Aculeata</taxon>
        <taxon>Apoidea</taxon>
        <taxon>Anthophila</taxon>
        <taxon>Apidae</taxon>
        <taxon>Habropoda</taxon>
    </lineage>
</organism>
<reference evidence="1 2" key="1">
    <citation type="submission" date="2015-07" db="EMBL/GenBank/DDBJ databases">
        <title>The genome of Habropoda laboriosa.</title>
        <authorList>
            <person name="Pan H."/>
            <person name="Kapheim K."/>
        </authorList>
    </citation>
    <scope>NUCLEOTIDE SEQUENCE [LARGE SCALE GENOMIC DNA]</scope>
    <source>
        <strain evidence="1">0110345459</strain>
    </source>
</reference>
<sequence>MEADIYPRQCVTGSAKSAMMNVLAGINPQCTPPLPSSSAVPPSHIYPVVSPRTIFPTPSRLSSSTEPQRGERSIRPRPWKCVAVKKGDGVRGRRALYRKDACTRRERLAKDLGVSFASRENLLPIYPPFYSLGYSAPREFRLRNFFSLRQLFSSLLIAYRTIVRLISNLLSTLST</sequence>
<dbReference type="Proteomes" id="UP000053825">
    <property type="component" value="Unassembled WGS sequence"/>
</dbReference>
<gene>
    <name evidence="1" type="ORF">WH47_03746</name>
</gene>
<accession>A0A0L7QVW9</accession>